<gene>
    <name evidence="4" type="ORF">EDB81DRAFT_51220</name>
</gene>
<feature type="domain" description="Nephrocystin 3-like N-terminal" evidence="3">
    <location>
        <begin position="276"/>
        <end position="381"/>
    </location>
</feature>
<dbReference type="InterPro" id="IPR027417">
    <property type="entry name" value="P-loop_NTPase"/>
</dbReference>
<dbReference type="InterPro" id="IPR056884">
    <property type="entry name" value="NPHP3-like_N"/>
</dbReference>
<dbReference type="Proteomes" id="UP000738349">
    <property type="component" value="Unassembled WGS sequence"/>
</dbReference>
<sequence length="889" mass="100178">MSSHGISQLQKIGQEMRSFRTTLDSAGRAKILNWLVTVNPSFNHNQALDLHQGGTCKWVVKSGEWRRWKRGVKTENLETSRGIWIHGIPGAGKTILASFLATAMARIADGEDDDDDEEEIESCRIQGWLSWAMEVYDKDDKTERSLLNTWLSQAVTAYDQGADTAAYDLYDILTPARVQELLSRITKEMSDDDSVDKDGMMETATNIMWLYFATAVYDGDDDNDDKMKHERMRIKTSLLTGMKSSVDAEQTWIPCLSTIPYTVERDVSAEVGLPKLAVYYYCQHARNHEEISHFLAWLLSQMCRKAEEVPRNISNLFESDCRPQSDHLIDAIKIMAPRFSRILVSVDAVDESQKREALAEFLRRLATDQEFQCFHIVVTSRKEADIERYLGGFISLSMSNPLVDHDIALYIKDQIQTDRALQRFSSKLRAGIQDSLSSRANGMFRLAVCQLGVLKKIPVESAAWKALDQLPETLDETYERILADVPLEWTHIVKRALCLLICISVVGVEELITFASIGDSHCDDSMDTTEEDMTCEPSEEAFLEVMSCLISTTSGPTTHVRLAHYTIKEYLGSPRIVQSSASFFYLPASEAMSHSVKTMFRAIIHGSRKDESWQRFQSYCDDELLDLVKIADTVVASDKQLTALVIESMDPRMPFFCGALTISSYNKYAEPMKDGFSEQPDAGILVNLISEDLYAITTAVLLQHTAAEATRICLFEVESWNNITVVGWLAESHRNQYLHLALERCGAQINNHRQSLLICAMANFRKFDDANQTLKTLISANVSVNPGGVRVTPLQLAVWQLRVAVIETLLDNGADPNAVGQPDGWTLKQLRHFEGGMTPLSKTRMMRSLTNVDTWFNTARSDADKIEELLVNAGGCESCEWLVRDHKMH</sequence>
<keyword evidence="1" id="KW-0677">Repeat</keyword>
<dbReference type="SMART" id="SM00248">
    <property type="entry name" value="ANK"/>
    <property type="match status" value="2"/>
</dbReference>
<name>A0A9P9FUU5_9HYPO</name>
<reference evidence="4" key="1">
    <citation type="journal article" date="2021" name="Nat. Commun.">
        <title>Genetic determinants of endophytism in the Arabidopsis root mycobiome.</title>
        <authorList>
            <person name="Mesny F."/>
            <person name="Miyauchi S."/>
            <person name="Thiergart T."/>
            <person name="Pickel B."/>
            <person name="Atanasova L."/>
            <person name="Karlsson M."/>
            <person name="Huettel B."/>
            <person name="Barry K.W."/>
            <person name="Haridas S."/>
            <person name="Chen C."/>
            <person name="Bauer D."/>
            <person name="Andreopoulos W."/>
            <person name="Pangilinan J."/>
            <person name="LaButti K."/>
            <person name="Riley R."/>
            <person name="Lipzen A."/>
            <person name="Clum A."/>
            <person name="Drula E."/>
            <person name="Henrissat B."/>
            <person name="Kohler A."/>
            <person name="Grigoriev I.V."/>
            <person name="Martin F.M."/>
            <person name="Hacquard S."/>
        </authorList>
    </citation>
    <scope>NUCLEOTIDE SEQUENCE</scope>
    <source>
        <strain evidence="4">MPI-CAGE-AT-0147</strain>
    </source>
</reference>
<dbReference type="InterPro" id="IPR002110">
    <property type="entry name" value="Ankyrin_rpt"/>
</dbReference>
<dbReference type="InterPro" id="IPR036770">
    <property type="entry name" value="Ankyrin_rpt-contain_sf"/>
</dbReference>
<accession>A0A9P9FUU5</accession>
<evidence type="ECO:0000313" key="5">
    <source>
        <dbReference type="Proteomes" id="UP000738349"/>
    </source>
</evidence>
<comment type="caution">
    <text evidence="4">The sequence shown here is derived from an EMBL/GenBank/DDBJ whole genome shotgun (WGS) entry which is preliminary data.</text>
</comment>
<evidence type="ECO:0000256" key="2">
    <source>
        <dbReference type="PROSITE-ProRule" id="PRU00023"/>
    </source>
</evidence>
<evidence type="ECO:0000256" key="1">
    <source>
        <dbReference type="ARBA" id="ARBA00022737"/>
    </source>
</evidence>
<dbReference type="PANTHER" id="PTHR10039">
    <property type="entry name" value="AMELOGENIN"/>
    <property type="match status" value="1"/>
</dbReference>
<protein>
    <recommendedName>
        <fullName evidence="3">Nephrocystin 3-like N-terminal domain-containing protein</fullName>
    </recommendedName>
</protein>
<dbReference type="SUPFAM" id="SSF48403">
    <property type="entry name" value="Ankyrin repeat"/>
    <property type="match status" value="1"/>
</dbReference>
<dbReference type="EMBL" id="JAGMUV010000001">
    <property type="protein sequence ID" value="KAH7176925.1"/>
    <property type="molecule type" value="Genomic_DNA"/>
</dbReference>
<proteinExistence type="predicted"/>
<dbReference type="Gene3D" id="1.25.40.20">
    <property type="entry name" value="Ankyrin repeat-containing domain"/>
    <property type="match status" value="1"/>
</dbReference>
<feature type="domain" description="Nephrocystin 3-like N-terminal" evidence="3">
    <location>
        <begin position="54"/>
        <end position="160"/>
    </location>
</feature>
<dbReference type="OrthoDB" id="1577640at2759"/>
<dbReference type="PROSITE" id="PS50088">
    <property type="entry name" value="ANK_REPEAT"/>
    <property type="match status" value="1"/>
</dbReference>
<keyword evidence="2" id="KW-0040">ANK repeat</keyword>
<keyword evidence="5" id="KW-1185">Reference proteome</keyword>
<dbReference type="Gene3D" id="3.40.50.300">
    <property type="entry name" value="P-loop containing nucleotide triphosphate hydrolases"/>
    <property type="match status" value="1"/>
</dbReference>
<feature type="repeat" description="ANK" evidence="2">
    <location>
        <begin position="789"/>
        <end position="821"/>
    </location>
</feature>
<evidence type="ECO:0000313" key="4">
    <source>
        <dbReference type="EMBL" id="KAH7176925.1"/>
    </source>
</evidence>
<dbReference type="AlphaFoldDB" id="A0A9P9FUU5"/>
<organism evidence="4 5">
    <name type="scientific">Dactylonectria macrodidyma</name>
    <dbReference type="NCBI Taxonomy" id="307937"/>
    <lineage>
        <taxon>Eukaryota</taxon>
        <taxon>Fungi</taxon>
        <taxon>Dikarya</taxon>
        <taxon>Ascomycota</taxon>
        <taxon>Pezizomycotina</taxon>
        <taxon>Sordariomycetes</taxon>
        <taxon>Hypocreomycetidae</taxon>
        <taxon>Hypocreales</taxon>
        <taxon>Nectriaceae</taxon>
        <taxon>Dactylonectria</taxon>
    </lineage>
</organism>
<evidence type="ECO:0000259" key="3">
    <source>
        <dbReference type="Pfam" id="PF24883"/>
    </source>
</evidence>
<dbReference type="Pfam" id="PF24883">
    <property type="entry name" value="NPHP3_N"/>
    <property type="match status" value="2"/>
</dbReference>
<dbReference type="PANTHER" id="PTHR10039:SF16">
    <property type="entry name" value="GPI INOSITOL-DEACYLASE"/>
    <property type="match status" value="1"/>
</dbReference>